<organism evidence="2 3">
    <name type="scientific">Acrasis kona</name>
    <dbReference type="NCBI Taxonomy" id="1008807"/>
    <lineage>
        <taxon>Eukaryota</taxon>
        <taxon>Discoba</taxon>
        <taxon>Heterolobosea</taxon>
        <taxon>Tetramitia</taxon>
        <taxon>Eutetramitia</taxon>
        <taxon>Acrasidae</taxon>
        <taxon>Acrasis</taxon>
    </lineage>
</organism>
<feature type="signal peptide" evidence="1">
    <location>
        <begin position="1"/>
        <end position="19"/>
    </location>
</feature>
<evidence type="ECO:0000313" key="3">
    <source>
        <dbReference type="Proteomes" id="UP001431209"/>
    </source>
</evidence>
<keyword evidence="3" id="KW-1185">Reference proteome</keyword>
<accession>A0AAW2YMU8</accession>
<evidence type="ECO:0000313" key="2">
    <source>
        <dbReference type="EMBL" id="KAL0478429.1"/>
    </source>
</evidence>
<evidence type="ECO:0000256" key="1">
    <source>
        <dbReference type="SAM" id="SignalP"/>
    </source>
</evidence>
<sequence length="366" mass="38023">MSFFKATLLCALIATSVLCQVISNDFVVGNGAGLFYKFNTNSRAVNCMDSVGRVIRTFNMPFYPTSASLTASVDYAVVTGVQTQTTTTTTTTETVISTVNLSTGAIIRTATTETSTKIAAVKDDYVIVQSNKCYRRLCLNTFAASTNTICTATPTRFLGLLDNSIAALTCTQTSAVSTINLNSFVDNSISNTVQVIQGACNGIPVLAQNGHIYTTTTGGLMYKYQVAARALVMSSSINLGVSGQISLARDICNNDQLTVIGVNNGNCGLSQINLKSFTTISSPLSIRLNLLGVLGVGLNLRTARVGLIGAVSGNSILLGGVGNNVCAVGTSGLFCNGAAANANLILSSGLNKCSVVNLGMNLGVSF</sequence>
<dbReference type="Proteomes" id="UP001431209">
    <property type="component" value="Unassembled WGS sequence"/>
</dbReference>
<feature type="chain" id="PRO_5043923970" evidence="1">
    <location>
        <begin position="20"/>
        <end position="366"/>
    </location>
</feature>
<gene>
    <name evidence="2" type="ORF">AKO1_000152</name>
</gene>
<comment type="caution">
    <text evidence="2">The sequence shown here is derived from an EMBL/GenBank/DDBJ whole genome shotgun (WGS) entry which is preliminary data.</text>
</comment>
<dbReference type="EMBL" id="JAOPGA020000385">
    <property type="protein sequence ID" value="KAL0478429.1"/>
    <property type="molecule type" value="Genomic_DNA"/>
</dbReference>
<protein>
    <submittedName>
        <fullName evidence="2">Uncharacterized protein</fullName>
    </submittedName>
</protein>
<proteinExistence type="predicted"/>
<name>A0AAW2YMU8_9EUKA</name>
<keyword evidence="1" id="KW-0732">Signal</keyword>
<dbReference type="AlphaFoldDB" id="A0AAW2YMU8"/>
<reference evidence="2 3" key="1">
    <citation type="submission" date="2024-03" db="EMBL/GenBank/DDBJ databases">
        <title>The Acrasis kona genome and developmental transcriptomes reveal deep origins of eukaryotic multicellular pathways.</title>
        <authorList>
            <person name="Sheikh S."/>
            <person name="Fu C.-J."/>
            <person name="Brown M.W."/>
            <person name="Baldauf S.L."/>
        </authorList>
    </citation>
    <scope>NUCLEOTIDE SEQUENCE [LARGE SCALE GENOMIC DNA]</scope>
    <source>
        <strain evidence="2 3">ATCC MYA-3509</strain>
    </source>
</reference>